<sequence>MAKQTVLEVAPRTVLGKGNNRLRKAGLIPANIYGHKQNSAPVQVDAVTFDRVRREHGLRNIISLHLPDAAAETVLVRHVQRDPVTGNIIHIDFSRVDVQEKLEVKIPLNFVGEAPGVKIQGGVLLHLVEALGVECSVSDIVDTLDVDISSLAEFDDVLHASDVKLPANYSLLTDPAEPIVKVSAPRLEVPEIVPAAETPVAAPAATTEEGK</sequence>
<feature type="domain" description="Large ribosomal subunit protein bL25 beta" evidence="7">
    <location>
        <begin position="101"/>
        <end position="186"/>
    </location>
</feature>
<comment type="caution">
    <text evidence="8">The sequence shown here is derived from an EMBL/GenBank/DDBJ whole genome shotgun (WGS) entry which is preliminary data.</text>
</comment>
<feature type="domain" description="Large ribosomal subunit protein bL25 L25" evidence="6">
    <location>
        <begin position="7"/>
        <end position="93"/>
    </location>
</feature>
<dbReference type="GO" id="GO:0008097">
    <property type="term" value="F:5S rRNA binding"/>
    <property type="evidence" value="ECO:0007669"/>
    <property type="project" value="InterPro"/>
</dbReference>
<dbReference type="InterPro" id="IPR011035">
    <property type="entry name" value="Ribosomal_bL25/Gln-tRNA_synth"/>
</dbReference>
<dbReference type="Gene3D" id="2.170.120.20">
    <property type="entry name" value="Ribosomal protein L25, beta domain"/>
    <property type="match status" value="1"/>
</dbReference>
<dbReference type="NCBIfam" id="TIGR00731">
    <property type="entry name" value="bL25_bact_ctc"/>
    <property type="match status" value="1"/>
</dbReference>
<dbReference type="Proteomes" id="UP000322530">
    <property type="component" value="Unassembled WGS sequence"/>
</dbReference>
<dbReference type="HAMAP" id="MF_01334">
    <property type="entry name" value="Ribosomal_bL25_CTC"/>
    <property type="match status" value="1"/>
</dbReference>
<gene>
    <name evidence="5 8" type="primary">rplY</name>
    <name evidence="5" type="synonym">ctc</name>
    <name evidence="8" type="ORF">KDI_28430</name>
</gene>
<keyword evidence="9" id="KW-1185">Reference proteome</keyword>
<dbReference type="InterPro" id="IPR020930">
    <property type="entry name" value="Ribosomal_uL5_bac-type"/>
</dbReference>
<dbReference type="GO" id="GO:0006412">
    <property type="term" value="P:translation"/>
    <property type="evidence" value="ECO:0007669"/>
    <property type="project" value="UniProtKB-UniRule"/>
</dbReference>
<dbReference type="CDD" id="cd00495">
    <property type="entry name" value="Ribosomal_L25_TL5_CTC"/>
    <property type="match status" value="1"/>
</dbReference>
<comment type="similarity">
    <text evidence="5">Belongs to the bacterial ribosomal protein bL25 family. CTC subfamily.</text>
</comment>
<dbReference type="EMBL" id="BIXY01000040">
    <property type="protein sequence ID" value="GCF09279.1"/>
    <property type="molecule type" value="Genomic_DNA"/>
</dbReference>
<comment type="subunit">
    <text evidence="5">Part of the 50S ribosomal subunit; part of the 5S rRNA/L5/L18/L25 subcomplex. Contacts the 5S rRNA. Binds to the 5S rRNA independently of L5 and L18.</text>
</comment>
<keyword evidence="4 5" id="KW-0687">Ribonucleoprotein</keyword>
<dbReference type="Pfam" id="PF14693">
    <property type="entry name" value="Ribosomal_TL5_C"/>
    <property type="match status" value="1"/>
</dbReference>
<evidence type="ECO:0000256" key="4">
    <source>
        <dbReference type="ARBA" id="ARBA00023274"/>
    </source>
</evidence>
<name>A0A5A5TE45_9CHLR</name>
<dbReference type="Gene3D" id="2.40.240.10">
    <property type="entry name" value="Ribosomal Protein L25, Chain P"/>
    <property type="match status" value="1"/>
</dbReference>
<reference evidence="8 9" key="1">
    <citation type="submission" date="2019-01" db="EMBL/GenBank/DDBJ databases">
        <title>Draft genome sequence of Dictyobacter sp. Uno17.</title>
        <authorList>
            <person name="Wang C.M."/>
            <person name="Zheng Y."/>
            <person name="Sakai Y."/>
            <person name="Abe K."/>
            <person name="Yokota A."/>
            <person name="Yabe S."/>
        </authorList>
    </citation>
    <scope>NUCLEOTIDE SEQUENCE [LARGE SCALE GENOMIC DNA]</scope>
    <source>
        <strain evidence="8 9">Uno17</strain>
    </source>
</reference>
<keyword evidence="2 5" id="KW-0694">RNA-binding</keyword>
<evidence type="ECO:0000256" key="3">
    <source>
        <dbReference type="ARBA" id="ARBA00022980"/>
    </source>
</evidence>
<proteinExistence type="inferred from homology"/>
<dbReference type="PANTHER" id="PTHR33284">
    <property type="entry name" value="RIBOSOMAL PROTEIN L25/GLN-TRNA SYNTHETASE, ANTI-CODON-BINDING DOMAIN-CONTAINING PROTEIN"/>
    <property type="match status" value="1"/>
</dbReference>
<dbReference type="GO" id="GO:0003735">
    <property type="term" value="F:structural constituent of ribosome"/>
    <property type="evidence" value="ECO:0007669"/>
    <property type="project" value="InterPro"/>
</dbReference>
<evidence type="ECO:0000256" key="2">
    <source>
        <dbReference type="ARBA" id="ARBA00022884"/>
    </source>
</evidence>
<dbReference type="PANTHER" id="PTHR33284:SF1">
    <property type="entry name" value="RIBOSOMAL PROTEIN L25_GLN-TRNA SYNTHETASE, ANTI-CODON-BINDING DOMAIN-CONTAINING PROTEIN"/>
    <property type="match status" value="1"/>
</dbReference>
<evidence type="ECO:0000259" key="7">
    <source>
        <dbReference type="Pfam" id="PF14693"/>
    </source>
</evidence>
<dbReference type="InterPro" id="IPR001021">
    <property type="entry name" value="Ribosomal_bL25_long"/>
</dbReference>
<protein>
    <recommendedName>
        <fullName evidence="5">Large ribosomal subunit protein bL25</fullName>
    </recommendedName>
    <alternativeName>
        <fullName evidence="5">General stress protein CTC</fullName>
    </alternativeName>
</protein>
<dbReference type="GO" id="GO:0022625">
    <property type="term" value="C:cytosolic large ribosomal subunit"/>
    <property type="evidence" value="ECO:0007669"/>
    <property type="project" value="TreeGrafter"/>
</dbReference>
<dbReference type="InterPro" id="IPR029751">
    <property type="entry name" value="Ribosomal_L25_dom"/>
</dbReference>
<comment type="function">
    <text evidence="5">This is one of the proteins that binds to the 5S RNA in the ribosome where it forms part of the central protuberance.</text>
</comment>
<dbReference type="RefSeq" id="WP_149402227.1">
    <property type="nucleotide sequence ID" value="NZ_BIXY01000040.1"/>
</dbReference>
<keyword evidence="1 5" id="KW-0699">rRNA-binding</keyword>
<dbReference type="Pfam" id="PF01386">
    <property type="entry name" value="Ribosomal_L25p"/>
    <property type="match status" value="1"/>
</dbReference>
<organism evidence="8 9">
    <name type="scientific">Dictyobacter arantiisoli</name>
    <dbReference type="NCBI Taxonomy" id="2014874"/>
    <lineage>
        <taxon>Bacteria</taxon>
        <taxon>Bacillati</taxon>
        <taxon>Chloroflexota</taxon>
        <taxon>Ktedonobacteria</taxon>
        <taxon>Ktedonobacterales</taxon>
        <taxon>Dictyobacteraceae</taxon>
        <taxon>Dictyobacter</taxon>
    </lineage>
</organism>
<keyword evidence="3 5" id="KW-0689">Ribosomal protein</keyword>
<evidence type="ECO:0000256" key="5">
    <source>
        <dbReference type="HAMAP-Rule" id="MF_01334"/>
    </source>
</evidence>
<dbReference type="InterPro" id="IPR020057">
    <property type="entry name" value="Ribosomal_bL25_b-dom"/>
</dbReference>
<accession>A0A5A5TE45</accession>
<evidence type="ECO:0000256" key="1">
    <source>
        <dbReference type="ARBA" id="ARBA00022730"/>
    </source>
</evidence>
<dbReference type="InterPro" id="IPR020056">
    <property type="entry name" value="Rbsml_bL25/Gln-tRNA_synth_N"/>
</dbReference>
<dbReference type="InterPro" id="IPR037121">
    <property type="entry name" value="Ribosomal_bL25_C"/>
</dbReference>
<evidence type="ECO:0000259" key="6">
    <source>
        <dbReference type="Pfam" id="PF01386"/>
    </source>
</evidence>
<dbReference type="OrthoDB" id="9790002at2"/>
<dbReference type="AlphaFoldDB" id="A0A5A5TE45"/>
<evidence type="ECO:0000313" key="8">
    <source>
        <dbReference type="EMBL" id="GCF09279.1"/>
    </source>
</evidence>
<evidence type="ECO:0000313" key="9">
    <source>
        <dbReference type="Proteomes" id="UP000322530"/>
    </source>
</evidence>
<dbReference type="SUPFAM" id="SSF50715">
    <property type="entry name" value="Ribosomal protein L25-like"/>
    <property type="match status" value="1"/>
</dbReference>